<feature type="compositionally biased region" description="Basic and acidic residues" evidence="1">
    <location>
        <begin position="106"/>
        <end position="119"/>
    </location>
</feature>
<dbReference type="Proteomes" id="UP000237144">
    <property type="component" value="Unassembled WGS sequence"/>
</dbReference>
<protein>
    <submittedName>
        <fullName evidence="2">Uncharacterized protein</fullName>
    </submittedName>
</protein>
<feature type="compositionally biased region" description="Basic and acidic residues" evidence="1">
    <location>
        <begin position="86"/>
        <end position="97"/>
    </location>
</feature>
<comment type="caution">
    <text evidence="2">The sequence shown here is derived from an EMBL/GenBank/DDBJ whole genome shotgun (WGS) entry which is preliminary data.</text>
</comment>
<dbReference type="Pfam" id="PF10346">
    <property type="entry name" value="Con-6"/>
    <property type="match status" value="2"/>
</dbReference>
<proteinExistence type="predicted"/>
<evidence type="ECO:0000313" key="2">
    <source>
        <dbReference type="EMBL" id="POY74460.1"/>
    </source>
</evidence>
<evidence type="ECO:0000256" key="1">
    <source>
        <dbReference type="SAM" id="MobiDB-lite"/>
    </source>
</evidence>
<evidence type="ECO:0000313" key="3">
    <source>
        <dbReference type="Proteomes" id="UP000237144"/>
    </source>
</evidence>
<feature type="region of interest" description="Disordered" evidence="1">
    <location>
        <begin position="48"/>
        <end position="130"/>
    </location>
</feature>
<accession>A0A2S5BCG0</accession>
<feature type="compositionally biased region" description="Polar residues" evidence="1">
    <location>
        <begin position="73"/>
        <end position="82"/>
    </location>
</feature>
<gene>
    <name evidence="2" type="ORF">BMF94_2458</name>
</gene>
<dbReference type="InterPro" id="IPR018824">
    <property type="entry name" value="Conidiation-specific_6"/>
</dbReference>
<keyword evidence="3" id="KW-1185">Reference proteome</keyword>
<dbReference type="OrthoDB" id="5419162at2759"/>
<dbReference type="EMBL" id="PJQD01000024">
    <property type="protein sequence ID" value="POY74460.1"/>
    <property type="molecule type" value="Genomic_DNA"/>
</dbReference>
<dbReference type="AlphaFoldDB" id="A0A2S5BCG0"/>
<sequence length="130" mass="13851">MATASSSVMSKATSSDYTRVQAGYKAAAHNKSLQEETRKNAEQMLRDLEAQHDKVAGGEGAAGDGEYKPSGAGASNVSTADQSTTESHEETVHEHRVIGGLKANLHRSDRSDETKESVKAKLHNLGVDEI</sequence>
<organism evidence="2 3">
    <name type="scientific">Rhodotorula taiwanensis</name>
    <dbReference type="NCBI Taxonomy" id="741276"/>
    <lineage>
        <taxon>Eukaryota</taxon>
        <taxon>Fungi</taxon>
        <taxon>Dikarya</taxon>
        <taxon>Basidiomycota</taxon>
        <taxon>Pucciniomycotina</taxon>
        <taxon>Microbotryomycetes</taxon>
        <taxon>Sporidiobolales</taxon>
        <taxon>Sporidiobolaceae</taxon>
        <taxon>Rhodotorula</taxon>
    </lineage>
</organism>
<name>A0A2S5BCG0_9BASI</name>
<reference evidence="2 3" key="1">
    <citation type="journal article" date="2018" name="Front. Microbiol.">
        <title>Prospects for Fungal Bioremediation of Acidic Radioactive Waste Sites: Characterization and Genome Sequence of Rhodotorula taiwanensis MD1149.</title>
        <authorList>
            <person name="Tkavc R."/>
            <person name="Matrosova V.Y."/>
            <person name="Grichenko O.E."/>
            <person name="Gostincar C."/>
            <person name="Volpe R.P."/>
            <person name="Klimenkova P."/>
            <person name="Gaidamakova E.K."/>
            <person name="Zhou C.E."/>
            <person name="Stewart B.J."/>
            <person name="Lyman M.G."/>
            <person name="Malfatti S.A."/>
            <person name="Rubinfeld B."/>
            <person name="Courtot M."/>
            <person name="Singh J."/>
            <person name="Dalgard C.L."/>
            <person name="Hamilton T."/>
            <person name="Frey K.G."/>
            <person name="Gunde-Cimerman N."/>
            <person name="Dugan L."/>
            <person name="Daly M.J."/>
        </authorList>
    </citation>
    <scope>NUCLEOTIDE SEQUENCE [LARGE SCALE GENOMIC DNA]</scope>
    <source>
        <strain evidence="2 3">MD1149</strain>
    </source>
</reference>